<dbReference type="Pfam" id="PF16076">
    <property type="entry name" value="Acyltransf_C"/>
    <property type="match status" value="1"/>
</dbReference>
<dbReference type="InterPro" id="IPR002123">
    <property type="entry name" value="Plipid/glycerol_acylTrfase"/>
</dbReference>
<sequence length="395" mass="46170">MEQEALFAQNTDHFFIRIFKHCKSFLRIIFVIINNVYCIPTYVVWMMMLYPVKRYNPDLYFRIEGLFFHWLLAMVAMWSWSAGYDIVEMGDDIRVCLEERTLVLANHQSTADVPLLMATFNAKKNILPHLMWIMDSVFKYTNFGIVSVLHEDFFIVSGRNRREESLQALVKHLHNSFIPRQRKWIVLFPEGGFLRKRRLTSQRYAEKNNLPILKNVSLPRVGAMRVIMENIGYPTDGNSMGDGEESELVRNQLQGNGQESKEELPMKPEENDAGPSGYFSYNNSPFASDSKKIRWLLDITIAYPQGVPLDLPTIVTGSRPPCQTFLFYRLYKCSQIPVDKDEMTNWLYQIFQEKDEMLEKFYATGVFPKNEFSQSPAPNRFVVQDNLRDRFLTIV</sequence>
<evidence type="ECO:0000313" key="7">
    <source>
        <dbReference type="EMBL" id="KAK6621341.1"/>
    </source>
</evidence>
<keyword evidence="5" id="KW-1133">Transmembrane helix</keyword>
<keyword evidence="5" id="KW-0472">Membrane</keyword>
<evidence type="ECO:0000256" key="3">
    <source>
        <dbReference type="ARBA" id="ARBA00023315"/>
    </source>
</evidence>
<keyword evidence="5" id="KW-0812">Transmembrane</keyword>
<evidence type="ECO:0000256" key="2">
    <source>
        <dbReference type="ARBA" id="ARBA00022679"/>
    </source>
</evidence>
<protein>
    <recommendedName>
        <fullName evidence="6">Phospholipid/glycerol acyltransferase domain-containing protein</fullName>
    </recommendedName>
</protein>
<dbReference type="AlphaFoldDB" id="A0AAN8NU40"/>
<dbReference type="GO" id="GO:0016746">
    <property type="term" value="F:acyltransferase activity"/>
    <property type="evidence" value="ECO:0007669"/>
    <property type="project" value="UniProtKB-KW"/>
</dbReference>
<dbReference type="CDD" id="cd07990">
    <property type="entry name" value="LPLAT_LCLAT1-like"/>
    <property type="match status" value="1"/>
</dbReference>
<evidence type="ECO:0000256" key="1">
    <source>
        <dbReference type="ARBA" id="ARBA00008655"/>
    </source>
</evidence>
<evidence type="ECO:0000313" key="8">
    <source>
        <dbReference type="Proteomes" id="UP001372834"/>
    </source>
</evidence>
<gene>
    <name evidence="7" type="ORF">RUM43_011647</name>
</gene>
<name>A0AAN8NU40_POLSC</name>
<dbReference type="SUPFAM" id="SSF69593">
    <property type="entry name" value="Glycerol-3-phosphate (1)-acyltransferase"/>
    <property type="match status" value="1"/>
</dbReference>
<dbReference type="Proteomes" id="UP001372834">
    <property type="component" value="Unassembled WGS sequence"/>
</dbReference>
<evidence type="ECO:0000256" key="4">
    <source>
        <dbReference type="SAM" id="MobiDB-lite"/>
    </source>
</evidence>
<proteinExistence type="inferred from homology"/>
<feature type="region of interest" description="Disordered" evidence="4">
    <location>
        <begin position="253"/>
        <end position="278"/>
    </location>
</feature>
<dbReference type="SMART" id="SM00563">
    <property type="entry name" value="PlsC"/>
    <property type="match status" value="1"/>
</dbReference>
<dbReference type="PANTHER" id="PTHR10983">
    <property type="entry name" value="1-ACYLGLYCEROL-3-PHOSPHATE ACYLTRANSFERASE-RELATED"/>
    <property type="match status" value="1"/>
</dbReference>
<feature type="transmembrane region" description="Helical" evidence="5">
    <location>
        <begin position="25"/>
        <end position="47"/>
    </location>
</feature>
<dbReference type="PANTHER" id="PTHR10983:SF2">
    <property type="entry name" value="ACYL-COA:LYSOPHOSPHATIDYLGLYCEROL ACYLTRANSFERASE 1"/>
    <property type="match status" value="1"/>
</dbReference>
<dbReference type="Pfam" id="PF01553">
    <property type="entry name" value="Acyltransferase"/>
    <property type="match status" value="1"/>
</dbReference>
<comment type="caution">
    <text evidence="7">The sequence shown here is derived from an EMBL/GenBank/DDBJ whole genome shotgun (WGS) entry which is preliminary data.</text>
</comment>
<evidence type="ECO:0000256" key="5">
    <source>
        <dbReference type="SAM" id="Phobius"/>
    </source>
</evidence>
<accession>A0AAN8NU40</accession>
<feature type="transmembrane region" description="Helical" evidence="5">
    <location>
        <begin position="67"/>
        <end position="87"/>
    </location>
</feature>
<dbReference type="InterPro" id="IPR032098">
    <property type="entry name" value="Acyltransf_C"/>
</dbReference>
<keyword evidence="2" id="KW-0808">Transferase</keyword>
<organism evidence="7 8">
    <name type="scientific">Polyplax serrata</name>
    <name type="common">Common mouse louse</name>
    <dbReference type="NCBI Taxonomy" id="468196"/>
    <lineage>
        <taxon>Eukaryota</taxon>
        <taxon>Metazoa</taxon>
        <taxon>Ecdysozoa</taxon>
        <taxon>Arthropoda</taxon>
        <taxon>Hexapoda</taxon>
        <taxon>Insecta</taxon>
        <taxon>Pterygota</taxon>
        <taxon>Neoptera</taxon>
        <taxon>Paraneoptera</taxon>
        <taxon>Psocodea</taxon>
        <taxon>Troctomorpha</taxon>
        <taxon>Phthiraptera</taxon>
        <taxon>Anoplura</taxon>
        <taxon>Polyplacidae</taxon>
        <taxon>Polyplax</taxon>
    </lineage>
</organism>
<feature type="compositionally biased region" description="Basic and acidic residues" evidence="4">
    <location>
        <begin position="259"/>
        <end position="270"/>
    </location>
</feature>
<reference evidence="7 8" key="1">
    <citation type="submission" date="2023-10" db="EMBL/GenBank/DDBJ databases">
        <title>Genomes of two closely related lineages of the louse Polyplax serrata with different host specificities.</title>
        <authorList>
            <person name="Martinu J."/>
            <person name="Tarabai H."/>
            <person name="Stefka J."/>
            <person name="Hypsa V."/>
        </authorList>
    </citation>
    <scope>NUCLEOTIDE SEQUENCE [LARGE SCALE GENOMIC DNA]</scope>
    <source>
        <strain evidence="7">HR10_N</strain>
    </source>
</reference>
<keyword evidence="3" id="KW-0012">Acyltransferase</keyword>
<dbReference type="EMBL" id="JAWJWE010000039">
    <property type="protein sequence ID" value="KAK6621341.1"/>
    <property type="molecule type" value="Genomic_DNA"/>
</dbReference>
<dbReference type="GO" id="GO:0005783">
    <property type="term" value="C:endoplasmic reticulum"/>
    <property type="evidence" value="ECO:0007669"/>
    <property type="project" value="TreeGrafter"/>
</dbReference>
<dbReference type="GO" id="GO:0036149">
    <property type="term" value="P:phosphatidylinositol acyl-chain remodeling"/>
    <property type="evidence" value="ECO:0007669"/>
    <property type="project" value="TreeGrafter"/>
</dbReference>
<feature type="domain" description="Phospholipid/glycerol acyltransferase" evidence="6">
    <location>
        <begin position="101"/>
        <end position="217"/>
    </location>
</feature>
<comment type="similarity">
    <text evidence="1">Belongs to the 1-acyl-sn-glycerol-3-phosphate acyltransferase family.</text>
</comment>
<evidence type="ECO:0000259" key="6">
    <source>
        <dbReference type="SMART" id="SM00563"/>
    </source>
</evidence>